<dbReference type="RefSeq" id="WP_419190209.1">
    <property type="nucleotide sequence ID" value="NZ_CP036434.1"/>
</dbReference>
<dbReference type="PROSITE" id="PS00211">
    <property type="entry name" value="ABC_TRANSPORTER_1"/>
    <property type="match status" value="1"/>
</dbReference>
<sequence>MTICSRKSPAGGIGFELEEVTVAFPGKAALEDVSLTLEPGSTVALIGPSGAGKTTLLRLLAGALEPTGGALRDMGGVTRAQRAAATGFIHQDHALVPVLRVLQNVLAGRLGRYGALRGLRSVYFPSRADVEAVHAALLRVGIGELLYRRTDRLSGGEQQRVAIARALFQEPCLLLCDEPVASLDPARSRDVIQLLIDLAEERGATLVTSVHDERLAGRYFDRVIGLREGRIVLDSSRSESGQHEALTPAALEDLYGIVRGDS</sequence>
<feature type="domain" description="ABC transporter" evidence="3">
    <location>
        <begin position="15"/>
        <end position="253"/>
    </location>
</feature>
<dbReference type="InterPro" id="IPR027417">
    <property type="entry name" value="P-loop_NTPase"/>
</dbReference>
<proteinExistence type="predicted"/>
<dbReference type="GO" id="GO:0005524">
    <property type="term" value="F:ATP binding"/>
    <property type="evidence" value="ECO:0007669"/>
    <property type="project" value="UniProtKB-KW"/>
</dbReference>
<dbReference type="Proteomes" id="UP000320390">
    <property type="component" value="Chromosome"/>
</dbReference>
<gene>
    <name evidence="4" type="primary">phnC</name>
    <name evidence="4" type="ORF">Poly30_30630</name>
</gene>
<dbReference type="PANTHER" id="PTHR24220:SF659">
    <property type="entry name" value="TRANSPORTER, PUTATIVE-RELATED"/>
    <property type="match status" value="1"/>
</dbReference>
<keyword evidence="1" id="KW-0547">Nucleotide-binding</keyword>
<dbReference type="PANTHER" id="PTHR24220">
    <property type="entry name" value="IMPORT ATP-BINDING PROTEIN"/>
    <property type="match status" value="1"/>
</dbReference>
<protein>
    <submittedName>
        <fullName evidence="4">Phosphate-import ATP-binding protein PhnC</fullName>
    </submittedName>
</protein>
<dbReference type="GO" id="GO:0005886">
    <property type="term" value="C:plasma membrane"/>
    <property type="evidence" value="ECO:0007669"/>
    <property type="project" value="TreeGrafter"/>
</dbReference>
<keyword evidence="5" id="KW-1185">Reference proteome</keyword>
<dbReference type="InterPro" id="IPR015854">
    <property type="entry name" value="ABC_transpr_LolD-like"/>
</dbReference>
<reference evidence="4 5" key="1">
    <citation type="submission" date="2019-02" db="EMBL/GenBank/DDBJ databases">
        <title>Deep-cultivation of Planctomycetes and their phenomic and genomic characterization uncovers novel biology.</title>
        <authorList>
            <person name="Wiegand S."/>
            <person name="Jogler M."/>
            <person name="Boedeker C."/>
            <person name="Pinto D."/>
            <person name="Vollmers J."/>
            <person name="Rivas-Marin E."/>
            <person name="Kohn T."/>
            <person name="Peeters S.H."/>
            <person name="Heuer A."/>
            <person name="Rast P."/>
            <person name="Oberbeckmann S."/>
            <person name="Bunk B."/>
            <person name="Jeske O."/>
            <person name="Meyerdierks A."/>
            <person name="Storesund J.E."/>
            <person name="Kallscheuer N."/>
            <person name="Luecker S."/>
            <person name="Lage O.M."/>
            <person name="Pohl T."/>
            <person name="Merkel B.J."/>
            <person name="Hornburger P."/>
            <person name="Mueller R.-W."/>
            <person name="Bruemmer F."/>
            <person name="Labrenz M."/>
            <person name="Spormann A.M."/>
            <person name="Op den Camp H."/>
            <person name="Overmann J."/>
            <person name="Amann R."/>
            <person name="Jetten M.S.M."/>
            <person name="Mascher T."/>
            <person name="Medema M.H."/>
            <person name="Devos D.P."/>
            <person name="Kaster A.-K."/>
            <person name="Ovreas L."/>
            <person name="Rohde M."/>
            <person name="Galperin M.Y."/>
            <person name="Jogler C."/>
        </authorList>
    </citation>
    <scope>NUCLEOTIDE SEQUENCE [LARGE SCALE GENOMIC DNA]</scope>
    <source>
        <strain evidence="4 5">Poly30</strain>
    </source>
</reference>
<evidence type="ECO:0000256" key="2">
    <source>
        <dbReference type="ARBA" id="ARBA00022840"/>
    </source>
</evidence>
<dbReference type="InterPro" id="IPR003593">
    <property type="entry name" value="AAA+_ATPase"/>
</dbReference>
<evidence type="ECO:0000256" key="1">
    <source>
        <dbReference type="ARBA" id="ARBA00022741"/>
    </source>
</evidence>
<dbReference type="GO" id="GO:0016887">
    <property type="term" value="F:ATP hydrolysis activity"/>
    <property type="evidence" value="ECO:0007669"/>
    <property type="project" value="InterPro"/>
</dbReference>
<dbReference type="GO" id="GO:0022857">
    <property type="term" value="F:transmembrane transporter activity"/>
    <property type="evidence" value="ECO:0007669"/>
    <property type="project" value="TreeGrafter"/>
</dbReference>
<evidence type="ECO:0000313" key="4">
    <source>
        <dbReference type="EMBL" id="QDV07537.1"/>
    </source>
</evidence>
<name>A0A518ETX0_9BACT</name>
<dbReference type="InterPro" id="IPR003439">
    <property type="entry name" value="ABC_transporter-like_ATP-bd"/>
</dbReference>
<accession>A0A518ETX0</accession>
<dbReference type="EMBL" id="CP036434">
    <property type="protein sequence ID" value="QDV07537.1"/>
    <property type="molecule type" value="Genomic_DNA"/>
</dbReference>
<dbReference type="InterPro" id="IPR017871">
    <property type="entry name" value="ABC_transporter-like_CS"/>
</dbReference>
<dbReference type="SMART" id="SM00382">
    <property type="entry name" value="AAA"/>
    <property type="match status" value="1"/>
</dbReference>
<keyword evidence="2 4" id="KW-0067">ATP-binding</keyword>
<dbReference type="Pfam" id="PF00005">
    <property type="entry name" value="ABC_tran"/>
    <property type="match status" value="1"/>
</dbReference>
<dbReference type="SUPFAM" id="SSF52540">
    <property type="entry name" value="P-loop containing nucleoside triphosphate hydrolases"/>
    <property type="match status" value="1"/>
</dbReference>
<organism evidence="4 5">
    <name type="scientific">Saltatorellus ferox</name>
    <dbReference type="NCBI Taxonomy" id="2528018"/>
    <lineage>
        <taxon>Bacteria</taxon>
        <taxon>Pseudomonadati</taxon>
        <taxon>Planctomycetota</taxon>
        <taxon>Planctomycetia</taxon>
        <taxon>Planctomycetia incertae sedis</taxon>
        <taxon>Saltatorellus</taxon>
    </lineage>
</organism>
<evidence type="ECO:0000259" key="3">
    <source>
        <dbReference type="PROSITE" id="PS50893"/>
    </source>
</evidence>
<dbReference type="PROSITE" id="PS50893">
    <property type="entry name" value="ABC_TRANSPORTER_2"/>
    <property type="match status" value="1"/>
</dbReference>
<dbReference type="Gene3D" id="3.40.50.300">
    <property type="entry name" value="P-loop containing nucleotide triphosphate hydrolases"/>
    <property type="match status" value="1"/>
</dbReference>
<evidence type="ECO:0000313" key="5">
    <source>
        <dbReference type="Proteomes" id="UP000320390"/>
    </source>
</evidence>
<dbReference type="AlphaFoldDB" id="A0A518ETX0"/>